<dbReference type="AlphaFoldDB" id="A0A4Y8UK93"/>
<evidence type="ECO:0000259" key="1">
    <source>
        <dbReference type="PROSITE" id="PS50801"/>
    </source>
</evidence>
<keyword evidence="3" id="KW-1185">Reference proteome</keyword>
<proteinExistence type="predicted"/>
<feature type="domain" description="STAS" evidence="1">
    <location>
        <begin position="4"/>
        <end position="103"/>
    </location>
</feature>
<dbReference type="InterPro" id="IPR014557">
    <property type="entry name" value="UCP029548_STAS-type"/>
</dbReference>
<evidence type="ECO:0000313" key="2">
    <source>
        <dbReference type="EMBL" id="TFH69185.1"/>
    </source>
</evidence>
<reference evidence="2 3" key="1">
    <citation type="submission" date="2019-03" db="EMBL/GenBank/DDBJ databases">
        <title>Draft genome of Gammaproteobacteria bacterium LSUCC0057, a member of the SAR92 clade.</title>
        <authorList>
            <person name="Lanclos V.C."/>
            <person name="Doiron C."/>
            <person name="Henson M.W."/>
            <person name="Thrash J.C."/>
        </authorList>
    </citation>
    <scope>NUCLEOTIDE SEQUENCE [LARGE SCALE GENOMIC DNA]</scope>
    <source>
        <strain evidence="2 3">LSUCC0057</strain>
    </source>
</reference>
<dbReference type="OrthoDB" id="8685730at2"/>
<dbReference type="InterPro" id="IPR036513">
    <property type="entry name" value="STAS_dom_sf"/>
</dbReference>
<evidence type="ECO:0000313" key="3">
    <source>
        <dbReference type="Proteomes" id="UP000298133"/>
    </source>
</evidence>
<sequence length="165" mass="18247">MSQGQILVAQQSGDFLLKFCGDLRVTLCGSLNRYLETIFASSKVNSVVVDLLEAKGLDSTTLGLLAKLALHCQRHYQLQPQLFCTDPGLLRLLECMSLDELFVVYRQTPEQRPPLTELEVVSAPVDEMRQQVLDAHRTLVALNPDSGSEFTDLIAALESEQAALN</sequence>
<dbReference type="Proteomes" id="UP000298133">
    <property type="component" value="Unassembled WGS sequence"/>
</dbReference>
<name>A0A4Y8UK93_9GAMM</name>
<accession>A0A4Y8UK93</accession>
<dbReference type="CDD" id="cd07043">
    <property type="entry name" value="STAS_anti-anti-sigma_factors"/>
    <property type="match status" value="1"/>
</dbReference>
<dbReference type="EMBL" id="SPIA01000001">
    <property type="protein sequence ID" value="TFH69185.1"/>
    <property type="molecule type" value="Genomic_DNA"/>
</dbReference>
<dbReference type="InterPro" id="IPR002645">
    <property type="entry name" value="STAS_dom"/>
</dbReference>
<dbReference type="SUPFAM" id="SSF52091">
    <property type="entry name" value="SpoIIaa-like"/>
    <property type="match status" value="1"/>
</dbReference>
<gene>
    <name evidence="2" type="ORF">E3W66_04480</name>
</gene>
<dbReference type="PROSITE" id="PS50801">
    <property type="entry name" value="STAS"/>
    <property type="match status" value="1"/>
</dbReference>
<protein>
    <submittedName>
        <fullName evidence="2">Anti-sigma factor antagonist</fullName>
    </submittedName>
</protein>
<dbReference type="Gene3D" id="3.30.750.24">
    <property type="entry name" value="STAS domain"/>
    <property type="match status" value="1"/>
</dbReference>
<organism evidence="2 3">
    <name type="scientific">Gammaproteobacteria bacterium LSUCC0057</name>
    <dbReference type="NCBI Taxonomy" id="2559237"/>
    <lineage>
        <taxon>Bacteria</taxon>
        <taxon>Pseudomonadati</taxon>
        <taxon>Pseudomonadota</taxon>
        <taxon>Gammaproteobacteria</taxon>
        <taxon>Cellvibrionales</taxon>
        <taxon>Porticoccaceae</taxon>
        <taxon>SAR92 clade</taxon>
    </lineage>
</organism>
<comment type="caution">
    <text evidence="2">The sequence shown here is derived from an EMBL/GenBank/DDBJ whole genome shotgun (WGS) entry which is preliminary data.</text>
</comment>
<dbReference type="PIRSF" id="PIRSF029548">
    <property type="entry name" value="UCP029548"/>
    <property type="match status" value="1"/>
</dbReference>